<gene>
    <name evidence="1" type="ORF">SPELUC_LOCUS373</name>
</gene>
<dbReference type="Proteomes" id="UP000789366">
    <property type="component" value="Unassembled WGS sequence"/>
</dbReference>
<dbReference type="EMBL" id="CAJVPW010000128">
    <property type="protein sequence ID" value="CAG8443888.1"/>
    <property type="molecule type" value="Genomic_DNA"/>
</dbReference>
<evidence type="ECO:0000313" key="2">
    <source>
        <dbReference type="Proteomes" id="UP000789366"/>
    </source>
</evidence>
<reference evidence="1" key="1">
    <citation type="submission" date="2021-06" db="EMBL/GenBank/DDBJ databases">
        <authorList>
            <person name="Kallberg Y."/>
            <person name="Tangrot J."/>
            <person name="Rosling A."/>
        </authorList>
    </citation>
    <scope>NUCLEOTIDE SEQUENCE</scope>
    <source>
        <strain evidence="1">28 12/20/2015</strain>
    </source>
</reference>
<protein>
    <submittedName>
        <fullName evidence="1">6953_t:CDS:1</fullName>
    </submittedName>
</protein>
<keyword evidence="2" id="KW-1185">Reference proteome</keyword>
<evidence type="ECO:0000313" key="1">
    <source>
        <dbReference type="EMBL" id="CAG8443888.1"/>
    </source>
</evidence>
<organism evidence="1 2">
    <name type="scientific">Cetraspora pellucida</name>
    <dbReference type="NCBI Taxonomy" id="1433469"/>
    <lineage>
        <taxon>Eukaryota</taxon>
        <taxon>Fungi</taxon>
        <taxon>Fungi incertae sedis</taxon>
        <taxon>Mucoromycota</taxon>
        <taxon>Glomeromycotina</taxon>
        <taxon>Glomeromycetes</taxon>
        <taxon>Diversisporales</taxon>
        <taxon>Gigasporaceae</taxon>
        <taxon>Cetraspora</taxon>
    </lineage>
</organism>
<accession>A0ACA9JZR3</accession>
<sequence>MVDTADLNEPLAKFWKINDDEIPKYLDIENKLIDANKKLIPLLNSSSFGGTFINAKTSTIHIFTVDDSKILDILFAPDMQSYIDYFTFDTVLNSLDKLNILFNQIIESAKQFKPLNVLMFIDVEINNVTLYLNTDLRVNIPFINDIKKYKPNIQKREPRTAAINDVILSGEGIIGYNKSCSAGYWAKTIRKPNDDYLVTAGHCVQDFFFISPWNTKNKTEFIGPVLHHSTDPYDFAVINITNQDIIPRAVIRNTDVSEYAGLIIKRFNPTINSGVHICKSGHTTHLTCGYTRGFNGIYIHEKGTVKNLLFSDGITMRGDSGGAVFRYFQLNMVSLIGVVSVGAKGVSGFTLVEDIYSQSGLIPVVN</sequence>
<comment type="caution">
    <text evidence="1">The sequence shown here is derived from an EMBL/GenBank/DDBJ whole genome shotgun (WGS) entry which is preliminary data.</text>
</comment>
<proteinExistence type="predicted"/>
<name>A0ACA9JZR3_9GLOM</name>